<reference evidence="1" key="1">
    <citation type="submission" date="2020-11" db="EMBL/GenBank/DDBJ databases">
        <title>Adaptations for nitrogen fixation in a non-lichenized fungal sporocarp promotes dispersal by wood-feeding termites.</title>
        <authorList>
            <consortium name="DOE Joint Genome Institute"/>
            <person name="Koch R.A."/>
            <person name="Yoon G."/>
            <person name="Arayal U."/>
            <person name="Lail K."/>
            <person name="Amirebrahimi M."/>
            <person name="Labutti K."/>
            <person name="Lipzen A."/>
            <person name="Riley R."/>
            <person name="Barry K."/>
            <person name="Henrissat B."/>
            <person name="Grigoriev I.V."/>
            <person name="Herr J.R."/>
            <person name="Aime M.C."/>
        </authorList>
    </citation>
    <scope>NUCLEOTIDE SEQUENCE</scope>
    <source>
        <strain evidence="1">MCA 3950</strain>
    </source>
</reference>
<dbReference type="Proteomes" id="UP000812287">
    <property type="component" value="Unassembled WGS sequence"/>
</dbReference>
<accession>A0A9P7W6W9</accession>
<dbReference type="EMBL" id="MU250523">
    <property type="protein sequence ID" value="KAG7453282.1"/>
    <property type="molecule type" value="Genomic_DNA"/>
</dbReference>
<dbReference type="AlphaFoldDB" id="A0A9P7W6W9"/>
<evidence type="ECO:0000313" key="2">
    <source>
        <dbReference type="Proteomes" id="UP000812287"/>
    </source>
</evidence>
<name>A0A9P7W6W9_9AGAR</name>
<organism evidence="1 2">
    <name type="scientific">Guyanagaster necrorhizus</name>
    <dbReference type="NCBI Taxonomy" id="856835"/>
    <lineage>
        <taxon>Eukaryota</taxon>
        <taxon>Fungi</taxon>
        <taxon>Dikarya</taxon>
        <taxon>Basidiomycota</taxon>
        <taxon>Agaricomycotina</taxon>
        <taxon>Agaricomycetes</taxon>
        <taxon>Agaricomycetidae</taxon>
        <taxon>Agaricales</taxon>
        <taxon>Marasmiineae</taxon>
        <taxon>Physalacriaceae</taxon>
        <taxon>Guyanagaster</taxon>
    </lineage>
</organism>
<sequence>MNSSDTRRKSQMALDQFKSFFLQDRKPSVPDLSSLGNHDGTSTYGSELLLASYGTEEVNVNDPDQLVYDLNTHEVASEEEGIVIPCTETCFDFELTGTLRITTIHTTFNPPIDGHRVSATITYRYPTPMWDGHIFYIPFESAFQTSIGVNIDQILRGNRSCLKSPGRYLKALDGLPFIDVVFHSNGYLPQYIRIALRCAHIPALRNIDVAFNVALGYRKIMMREESKISPSRTDEDFPVVIDEKRLNLVGLYSRDSSRRVWWADVAICD</sequence>
<dbReference type="OrthoDB" id="2920902at2759"/>
<dbReference type="RefSeq" id="XP_043046782.1">
    <property type="nucleotide sequence ID" value="XM_043190206.1"/>
</dbReference>
<evidence type="ECO:0000313" key="1">
    <source>
        <dbReference type="EMBL" id="KAG7453282.1"/>
    </source>
</evidence>
<proteinExistence type="predicted"/>
<gene>
    <name evidence="1" type="ORF">BT62DRAFT_990163</name>
</gene>
<protein>
    <submittedName>
        <fullName evidence="1">Uncharacterized protein</fullName>
    </submittedName>
</protein>
<comment type="caution">
    <text evidence="1">The sequence shown here is derived from an EMBL/GenBank/DDBJ whole genome shotgun (WGS) entry which is preliminary data.</text>
</comment>
<dbReference type="GeneID" id="66112503"/>
<keyword evidence="2" id="KW-1185">Reference proteome</keyword>